<evidence type="ECO:0000313" key="2">
    <source>
        <dbReference type="Proteomes" id="UP001252875"/>
    </source>
</evidence>
<evidence type="ECO:0000313" key="1">
    <source>
        <dbReference type="EMBL" id="MDT2599456.1"/>
    </source>
</evidence>
<keyword evidence="2" id="KW-1185">Reference proteome</keyword>
<proteinExistence type="predicted"/>
<organism evidence="1 2">
    <name type="scientific">Enterococcus hulanensis</name>
    <dbReference type="NCBI Taxonomy" id="2559929"/>
    <lineage>
        <taxon>Bacteria</taxon>
        <taxon>Bacillati</taxon>
        <taxon>Bacillota</taxon>
        <taxon>Bacilli</taxon>
        <taxon>Lactobacillales</taxon>
        <taxon>Enterococcaceae</taxon>
        <taxon>Enterococcus</taxon>
    </lineage>
</organism>
<dbReference type="Proteomes" id="UP001252875">
    <property type="component" value="Unassembled WGS sequence"/>
</dbReference>
<dbReference type="RefSeq" id="WP_311822102.1">
    <property type="nucleotide sequence ID" value="NZ_JARPYF010000012.1"/>
</dbReference>
<dbReference type="EMBL" id="JARPYI010000002">
    <property type="protein sequence ID" value="MDT2599456.1"/>
    <property type="molecule type" value="Genomic_DNA"/>
</dbReference>
<sequence length="85" mass="9615">MNLDEKCCYLKMQALDYGFVMEKQFIGNVARITFSDNGKVGMDMEISNTDLVVPFARLTQYADESFADFALEVLGTEFKKGVINQ</sequence>
<accession>A0ABU3EX66</accession>
<name>A0ABU3EX66_9ENTE</name>
<reference evidence="1 2" key="1">
    <citation type="submission" date="2023-03" db="EMBL/GenBank/DDBJ databases">
        <authorList>
            <person name="Shen W."/>
            <person name="Cai J."/>
        </authorList>
    </citation>
    <scope>NUCLEOTIDE SEQUENCE [LARGE SCALE GENOMIC DNA]</scope>
    <source>
        <strain evidence="1 2">D6-4</strain>
    </source>
</reference>
<protein>
    <submittedName>
        <fullName evidence="1">Uncharacterized protein</fullName>
    </submittedName>
</protein>
<gene>
    <name evidence="1" type="ORF">P7D85_06690</name>
</gene>
<comment type="caution">
    <text evidence="1">The sequence shown here is derived from an EMBL/GenBank/DDBJ whole genome shotgun (WGS) entry which is preliminary data.</text>
</comment>